<organism evidence="1">
    <name type="scientific">Oryza meridionalis</name>
    <dbReference type="NCBI Taxonomy" id="40149"/>
    <lineage>
        <taxon>Eukaryota</taxon>
        <taxon>Viridiplantae</taxon>
        <taxon>Streptophyta</taxon>
        <taxon>Embryophyta</taxon>
        <taxon>Tracheophyta</taxon>
        <taxon>Spermatophyta</taxon>
        <taxon>Magnoliopsida</taxon>
        <taxon>Liliopsida</taxon>
        <taxon>Poales</taxon>
        <taxon>Poaceae</taxon>
        <taxon>BOP clade</taxon>
        <taxon>Oryzoideae</taxon>
        <taxon>Oryzeae</taxon>
        <taxon>Oryzinae</taxon>
        <taxon>Oryza</taxon>
    </lineage>
</organism>
<dbReference type="AlphaFoldDB" id="A0A0E0FCN9"/>
<proteinExistence type="predicted"/>
<evidence type="ECO:0000313" key="1">
    <source>
        <dbReference type="EnsemblPlants" id="OMERI12G09880.1"/>
    </source>
</evidence>
<sequence>MAMDPNKDDSQPPGHGTIFVRLKMVVIFGRLKMVVDCASWAYGSTCVKRSIYDTILVTTWPDGEAEGRCESREMAPHRFDSSTVVRATSLAVRKKPRMCSSTSSASELADVINGGGASSSSSRASSPNPWVVIGTAYASVGKANRFEFEKKLAVIYNSIELVDKTKSQKKMAKIIIAVRTQ</sequence>
<dbReference type="EnsemblPlants" id="OMERI12G09880.1">
    <property type="protein sequence ID" value="OMERI12G09880.1"/>
    <property type="gene ID" value="OMERI12G09880"/>
</dbReference>
<dbReference type="Gramene" id="OMERI12G09880.1">
    <property type="protein sequence ID" value="OMERI12G09880.1"/>
    <property type="gene ID" value="OMERI12G09880"/>
</dbReference>
<keyword evidence="2" id="KW-1185">Reference proteome</keyword>
<protein>
    <submittedName>
        <fullName evidence="1">Uncharacterized protein</fullName>
    </submittedName>
</protein>
<reference evidence="1" key="1">
    <citation type="submission" date="2015-04" db="UniProtKB">
        <authorList>
            <consortium name="EnsemblPlants"/>
        </authorList>
    </citation>
    <scope>IDENTIFICATION</scope>
</reference>
<dbReference type="HOGENOM" id="CLU_1639736_0_0_1"/>
<accession>A0A0E0FCN9</accession>
<evidence type="ECO:0000313" key="2">
    <source>
        <dbReference type="Proteomes" id="UP000008021"/>
    </source>
</evidence>
<dbReference type="Proteomes" id="UP000008021">
    <property type="component" value="Chromosome 12"/>
</dbReference>
<reference evidence="1" key="2">
    <citation type="submission" date="2018-05" db="EMBL/GenBank/DDBJ databases">
        <title>OmerRS3 (Oryza meridionalis Reference Sequence Version 3).</title>
        <authorList>
            <person name="Zhang J."/>
            <person name="Kudrna D."/>
            <person name="Lee S."/>
            <person name="Talag J."/>
            <person name="Welchert J."/>
            <person name="Wing R.A."/>
        </authorList>
    </citation>
    <scope>NUCLEOTIDE SEQUENCE [LARGE SCALE GENOMIC DNA]</scope>
    <source>
        <strain evidence="1">cv. OR44</strain>
    </source>
</reference>
<name>A0A0E0FCN9_9ORYZ</name>